<proteinExistence type="predicted"/>
<keyword evidence="3" id="KW-1185">Reference proteome</keyword>
<evidence type="ECO:0000256" key="1">
    <source>
        <dbReference type="SAM" id="SignalP"/>
    </source>
</evidence>
<keyword evidence="1" id="KW-0732">Signal</keyword>
<evidence type="ECO:0000313" key="2">
    <source>
        <dbReference type="EMBL" id="SGY16755.1"/>
    </source>
</evidence>
<gene>
    <name evidence="2" type="primary">BQ5605_C012g06977</name>
    <name evidence="2" type="ORF">BQ5605_C012G06977</name>
</gene>
<sequence length="189" mass="20023">MAAFFIIRFPFLVLFGLSLLGIKVDVRFLCSPRTNLNSIPSGFRRERAANDQEVAKGSWVANLQFQVDSSTISISRSGAGAANPEIRTGLGGRSCISTSHESVVVEAAALVVFAASTVEAVKTSFFASLMLSVIGPRLSTSIAVRGTILPSNTTLSFPASPSLSKTISSKPEPCNSNSYCRITMASGKR</sequence>
<dbReference type="AlphaFoldDB" id="A0A2X0ME17"/>
<feature type="signal peptide" evidence="1">
    <location>
        <begin position="1"/>
        <end position="21"/>
    </location>
</feature>
<reference evidence="2 3" key="1">
    <citation type="submission" date="2016-11" db="EMBL/GenBank/DDBJ databases">
        <authorList>
            <person name="Jaros S."/>
            <person name="Januszkiewicz K."/>
            <person name="Wedrychowicz H."/>
        </authorList>
    </citation>
    <scope>NUCLEOTIDE SEQUENCE [LARGE SCALE GENOMIC DNA]</scope>
</reference>
<name>A0A2X0ME17_9BASI</name>
<evidence type="ECO:0000313" key="3">
    <source>
        <dbReference type="Proteomes" id="UP000249464"/>
    </source>
</evidence>
<dbReference type="Proteomes" id="UP000249464">
    <property type="component" value="Unassembled WGS sequence"/>
</dbReference>
<organism evidence="2 3">
    <name type="scientific">Microbotryum silenes-dioicae</name>
    <dbReference type="NCBI Taxonomy" id="796604"/>
    <lineage>
        <taxon>Eukaryota</taxon>
        <taxon>Fungi</taxon>
        <taxon>Dikarya</taxon>
        <taxon>Basidiomycota</taxon>
        <taxon>Pucciniomycotina</taxon>
        <taxon>Microbotryomycetes</taxon>
        <taxon>Microbotryales</taxon>
        <taxon>Microbotryaceae</taxon>
        <taxon>Microbotryum</taxon>
    </lineage>
</organism>
<accession>A0A2X0ME17</accession>
<dbReference type="EMBL" id="FQNC01000014">
    <property type="protein sequence ID" value="SGY16755.1"/>
    <property type="molecule type" value="Genomic_DNA"/>
</dbReference>
<feature type="chain" id="PRO_5016029992" evidence="1">
    <location>
        <begin position="22"/>
        <end position="189"/>
    </location>
</feature>
<protein>
    <submittedName>
        <fullName evidence="2">BQ5605_C012g06977 protein</fullName>
    </submittedName>
</protein>